<reference evidence="5 6" key="1">
    <citation type="submission" date="2023-10" db="EMBL/GenBank/DDBJ databases">
        <title>Chromosome-scale genome assembly provides insights into flower coloration mechanisms of Canna indica.</title>
        <authorList>
            <person name="Li C."/>
        </authorList>
    </citation>
    <scope>NUCLEOTIDE SEQUENCE [LARGE SCALE GENOMIC DNA]</scope>
    <source>
        <tissue evidence="5">Flower</tissue>
    </source>
</reference>
<protein>
    <recommendedName>
        <fullName evidence="4">ZF-HD dimerization-type domain-containing protein</fullName>
    </recommendedName>
</protein>
<dbReference type="GO" id="GO:0003700">
    <property type="term" value="F:DNA-binding transcription factor activity"/>
    <property type="evidence" value="ECO:0007669"/>
    <property type="project" value="TreeGrafter"/>
</dbReference>
<keyword evidence="6" id="KW-1185">Reference proteome</keyword>
<dbReference type="Proteomes" id="UP001327560">
    <property type="component" value="Chromosome 7"/>
</dbReference>
<evidence type="ECO:0000313" key="5">
    <source>
        <dbReference type="EMBL" id="WOL15506.1"/>
    </source>
</evidence>
<dbReference type="Pfam" id="PF04770">
    <property type="entry name" value="ZF-HD_dimer"/>
    <property type="match status" value="1"/>
</dbReference>
<evidence type="ECO:0000256" key="3">
    <source>
        <dbReference type="ARBA" id="ARBA00022833"/>
    </source>
</evidence>
<dbReference type="PANTHER" id="PTHR31948:SF169">
    <property type="entry name" value="MINI ZINC FINGER PROTEIN 2"/>
    <property type="match status" value="1"/>
</dbReference>
<keyword evidence="2" id="KW-0863">Zinc-finger</keyword>
<name>A0AAQ3KZW5_9LILI</name>
<feature type="domain" description="ZF-HD dimerization-type" evidence="4">
    <location>
        <begin position="34"/>
        <end position="83"/>
    </location>
</feature>
<sequence length="90" mass="9824">MKRHQLVVRRRSEPAARVHDDEAATCTTRQGARYAECRKNHVASTGGYATDGCGEFMADGEEGTTGALKCAACGCHRSFHRRVQEAQVEA</sequence>
<keyword evidence="1" id="KW-0479">Metal-binding</keyword>
<dbReference type="AlphaFoldDB" id="A0AAQ3KZW5"/>
<accession>A0AAQ3KZW5</accession>
<dbReference type="NCBIfam" id="TIGR01566">
    <property type="entry name" value="ZF_HD_prot_N"/>
    <property type="match status" value="1"/>
</dbReference>
<evidence type="ECO:0000259" key="4">
    <source>
        <dbReference type="PROSITE" id="PS51523"/>
    </source>
</evidence>
<gene>
    <name evidence="5" type="ORF">Cni_G24287</name>
</gene>
<dbReference type="GO" id="GO:0050793">
    <property type="term" value="P:regulation of developmental process"/>
    <property type="evidence" value="ECO:0007669"/>
    <property type="project" value="TreeGrafter"/>
</dbReference>
<dbReference type="PROSITE" id="PS51523">
    <property type="entry name" value="ZF_HD_DIMER"/>
    <property type="match status" value="1"/>
</dbReference>
<dbReference type="EMBL" id="CP136896">
    <property type="protein sequence ID" value="WOL15506.1"/>
    <property type="molecule type" value="Genomic_DNA"/>
</dbReference>
<dbReference type="PANTHER" id="PTHR31948">
    <property type="entry name" value="ZINC-FINGER HOMEODOMAIN PROTEIN 2"/>
    <property type="match status" value="1"/>
</dbReference>
<evidence type="ECO:0000313" key="6">
    <source>
        <dbReference type="Proteomes" id="UP001327560"/>
    </source>
</evidence>
<dbReference type="GO" id="GO:0000976">
    <property type="term" value="F:transcription cis-regulatory region binding"/>
    <property type="evidence" value="ECO:0007669"/>
    <property type="project" value="TreeGrafter"/>
</dbReference>
<organism evidence="5 6">
    <name type="scientific">Canna indica</name>
    <name type="common">Indian-shot</name>
    <dbReference type="NCBI Taxonomy" id="4628"/>
    <lineage>
        <taxon>Eukaryota</taxon>
        <taxon>Viridiplantae</taxon>
        <taxon>Streptophyta</taxon>
        <taxon>Embryophyta</taxon>
        <taxon>Tracheophyta</taxon>
        <taxon>Spermatophyta</taxon>
        <taxon>Magnoliopsida</taxon>
        <taxon>Liliopsida</taxon>
        <taxon>Zingiberales</taxon>
        <taxon>Cannaceae</taxon>
        <taxon>Canna</taxon>
    </lineage>
</organism>
<dbReference type="GO" id="GO:0008270">
    <property type="term" value="F:zinc ion binding"/>
    <property type="evidence" value="ECO:0007669"/>
    <property type="project" value="UniProtKB-KW"/>
</dbReference>
<proteinExistence type="predicted"/>
<keyword evidence="3" id="KW-0862">Zinc</keyword>
<evidence type="ECO:0000256" key="2">
    <source>
        <dbReference type="ARBA" id="ARBA00022771"/>
    </source>
</evidence>
<evidence type="ECO:0000256" key="1">
    <source>
        <dbReference type="ARBA" id="ARBA00022723"/>
    </source>
</evidence>
<dbReference type="InterPro" id="IPR006456">
    <property type="entry name" value="ZF_HD_homeobox_Cys/His_dimer"/>
</dbReference>
<dbReference type="GO" id="GO:0005634">
    <property type="term" value="C:nucleus"/>
    <property type="evidence" value="ECO:0007669"/>
    <property type="project" value="TreeGrafter"/>
</dbReference>